<dbReference type="Gene3D" id="1.20.1250.20">
    <property type="entry name" value="MFS general substrate transporter like domains"/>
    <property type="match status" value="2"/>
</dbReference>
<dbReference type="PROSITE" id="PS00217">
    <property type="entry name" value="SUGAR_TRANSPORT_2"/>
    <property type="match status" value="1"/>
</dbReference>
<keyword evidence="3" id="KW-0592">Phosphate transport</keyword>
<keyword evidence="2" id="KW-0813">Transport</keyword>
<sequence length="564" mass="61725">MAEYKTAGGNAAFHNYINDFAHITDPLERRRLALEKIDNASFGWYHVRAVMVAGVGFLTDAYDIFAINLGISMMTYVYWGGSMPASTNTLLKVSTSVGTVIGQFGFGLLADLVGRKKIYGTELIIMIVATVLQCTLGESKAISFPAILTFYRIVQGIGIGGDYPLSSIITSEFSTTRWRGAIMGAVFANQGWGQLLAGLVALICVVAYKDDLIVAETASSCTGNCIKACDQMWRILIGFGCVPGMVALYFRLTIPESPRFTFDVSRELEKATADIAKFTSGKHGDAGRGDIEVLKETEQALDEHEELGPPKATTKDFFGHFSKWKHMKILIGTVGSWFMLDIAYYGLGLNTASILQTIGYASSKNVYHSLYNQAAGNLILICAGAIPGYWFSVATIDTIGRKSLQFVSFLLLTCIFCIIGFAYHKLGDKGLLAFYILAQFFQNFGPNTTTFIVPGECFPTRYRSTAHGISAAAGKVGAIIAQTCIGTLQDHNCARDGKEKNCWLPHVMEIFALFMLLGTFTTVLIPETKRKTLEQLSEELHGEVDVSKHHLRVNSSDEDGEKIV</sequence>
<dbReference type="FunFam" id="1.20.1250.20:FF:000421">
    <property type="entry name" value="Inorganic phosphate transporter"/>
    <property type="match status" value="1"/>
</dbReference>
<dbReference type="EMBL" id="JAEUBD010001178">
    <property type="protein sequence ID" value="KAH3664883.1"/>
    <property type="molecule type" value="Genomic_DNA"/>
</dbReference>
<keyword evidence="4" id="KW-0812">Transmembrane</keyword>
<dbReference type="GO" id="GO:0006817">
    <property type="term" value="P:phosphate ion transport"/>
    <property type="evidence" value="ECO:0007669"/>
    <property type="project" value="UniProtKB-KW"/>
</dbReference>
<dbReference type="GO" id="GO:0097080">
    <property type="term" value="P:plasma membrane selenite transport"/>
    <property type="evidence" value="ECO:0007669"/>
    <property type="project" value="EnsemblFungi"/>
</dbReference>
<dbReference type="GO" id="GO:0005886">
    <property type="term" value="C:plasma membrane"/>
    <property type="evidence" value="ECO:0007669"/>
    <property type="project" value="EnsemblFungi"/>
</dbReference>
<dbReference type="Proteomes" id="UP000788993">
    <property type="component" value="Unassembled WGS sequence"/>
</dbReference>
<dbReference type="InterPro" id="IPR036259">
    <property type="entry name" value="MFS_trans_sf"/>
</dbReference>
<evidence type="ECO:0000313" key="8">
    <source>
        <dbReference type="Proteomes" id="UP000788993"/>
    </source>
</evidence>
<organism evidence="7 8">
    <name type="scientific">Ogataea polymorpha</name>
    <dbReference type="NCBI Taxonomy" id="460523"/>
    <lineage>
        <taxon>Eukaryota</taxon>
        <taxon>Fungi</taxon>
        <taxon>Dikarya</taxon>
        <taxon>Ascomycota</taxon>
        <taxon>Saccharomycotina</taxon>
        <taxon>Pichiomycetes</taxon>
        <taxon>Pichiales</taxon>
        <taxon>Pichiaceae</taxon>
        <taxon>Ogataea</taxon>
    </lineage>
</organism>
<dbReference type="GO" id="GO:0097079">
    <property type="term" value="F:selenite:proton symporter activity"/>
    <property type="evidence" value="ECO:0007669"/>
    <property type="project" value="EnsemblFungi"/>
</dbReference>
<gene>
    <name evidence="7" type="ORF">OGATHE_003698</name>
</gene>
<dbReference type="InterPro" id="IPR020846">
    <property type="entry name" value="MFS_dom"/>
</dbReference>
<dbReference type="InterPro" id="IPR005829">
    <property type="entry name" value="Sugar_transporter_CS"/>
</dbReference>
<reference evidence="7" key="1">
    <citation type="journal article" date="2021" name="Open Biol.">
        <title>Shared evolutionary footprints suggest mitochondrial oxidative damage underlies multiple complex I losses in fungi.</title>
        <authorList>
            <person name="Schikora-Tamarit M.A."/>
            <person name="Marcet-Houben M."/>
            <person name="Nosek J."/>
            <person name="Gabaldon T."/>
        </authorList>
    </citation>
    <scope>NUCLEOTIDE SEQUENCE</scope>
    <source>
        <strain evidence="7">NCAIM Y.01608</strain>
    </source>
</reference>
<reference evidence="7" key="2">
    <citation type="submission" date="2021-01" db="EMBL/GenBank/DDBJ databases">
        <authorList>
            <person name="Schikora-Tamarit M.A."/>
        </authorList>
    </citation>
    <scope>NUCLEOTIDE SEQUENCE</scope>
    <source>
        <strain evidence="7">NCAIM Y.01608</strain>
    </source>
</reference>
<evidence type="ECO:0000313" key="7">
    <source>
        <dbReference type="EMBL" id="KAH3664883.1"/>
    </source>
</evidence>
<dbReference type="GO" id="GO:0005315">
    <property type="term" value="F:phosphate transmembrane transporter activity"/>
    <property type="evidence" value="ECO:0007669"/>
    <property type="project" value="EnsemblFungi"/>
</dbReference>
<dbReference type="GO" id="GO:0006797">
    <property type="term" value="P:polyphosphate metabolic process"/>
    <property type="evidence" value="ECO:0007669"/>
    <property type="project" value="EnsemblFungi"/>
</dbReference>
<dbReference type="InterPro" id="IPR004738">
    <property type="entry name" value="Phos_permease"/>
</dbReference>
<proteinExistence type="predicted"/>
<evidence type="ECO:0000256" key="3">
    <source>
        <dbReference type="ARBA" id="ARBA00022592"/>
    </source>
</evidence>
<accession>A0A1B7SER7</accession>
<name>A0A1B7SER7_9ASCO</name>
<keyword evidence="8" id="KW-1185">Reference proteome</keyword>
<evidence type="ECO:0000256" key="6">
    <source>
        <dbReference type="ARBA" id="ARBA00023136"/>
    </source>
</evidence>
<dbReference type="SUPFAM" id="SSF103473">
    <property type="entry name" value="MFS general substrate transporter"/>
    <property type="match status" value="1"/>
</dbReference>
<evidence type="ECO:0000256" key="4">
    <source>
        <dbReference type="ARBA" id="ARBA00022692"/>
    </source>
</evidence>
<evidence type="ECO:0000256" key="1">
    <source>
        <dbReference type="ARBA" id="ARBA00004141"/>
    </source>
</evidence>
<dbReference type="AlphaFoldDB" id="A0A1B7SER7"/>
<dbReference type="Pfam" id="PF00083">
    <property type="entry name" value="Sugar_tr"/>
    <property type="match status" value="1"/>
</dbReference>
<comment type="subcellular location">
    <subcellularLocation>
        <location evidence="1">Membrane</location>
        <topology evidence="1">Multi-pass membrane protein</topology>
    </subcellularLocation>
</comment>
<evidence type="ECO:0000256" key="2">
    <source>
        <dbReference type="ARBA" id="ARBA00022448"/>
    </source>
</evidence>
<dbReference type="PANTHER" id="PTHR24064">
    <property type="entry name" value="SOLUTE CARRIER FAMILY 22 MEMBER"/>
    <property type="match status" value="1"/>
</dbReference>
<evidence type="ECO:0000256" key="5">
    <source>
        <dbReference type="ARBA" id="ARBA00022989"/>
    </source>
</evidence>
<protein>
    <submittedName>
        <fullName evidence="7">Uncharacterized protein</fullName>
    </submittedName>
</protein>
<keyword evidence="5" id="KW-1133">Transmembrane helix</keyword>
<keyword evidence="6" id="KW-0472">Membrane</keyword>
<comment type="caution">
    <text evidence="7">The sequence shown here is derived from an EMBL/GenBank/DDBJ whole genome shotgun (WGS) entry which is preliminary data.</text>
</comment>
<dbReference type="NCBIfam" id="TIGR00887">
    <property type="entry name" value="2A0109"/>
    <property type="match status" value="1"/>
</dbReference>
<dbReference type="PROSITE" id="PS50850">
    <property type="entry name" value="MFS"/>
    <property type="match status" value="1"/>
</dbReference>
<dbReference type="RefSeq" id="XP_018209914.1">
    <property type="nucleotide sequence ID" value="XM_018353043.1"/>
</dbReference>
<dbReference type="CDD" id="cd17364">
    <property type="entry name" value="MFS_PhT"/>
    <property type="match status" value="1"/>
</dbReference>
<dbReference type="OrthoDB" id="433512at2759"/>
<dbReference type="InterPro" id="IPR005828">
    <property type="entry name" value="MFS_sugar_transport-like"/>
</dbReference>
<dbReference type="GO" id="GO:0005384">
    <property type="term" value="F:manganese ion transmembrane transporter activity"/>
    <property type="evidence" value="ECO:0007669"/>
    <property type="project" value="EnsemblFungi"/>
</dbReference>